<name>A0A0D1AJW4_CLOBO</name>
<dbReference type="EMBL" id="JXSU01000007">
    <property type="protein sequence ID" value="KIS23414.1"/>
    <property type="molecule type" value="Genomic_DNA"/>
</dbReference>
<sequence>MGKIFFNEKEIMTGVNVCQKDGKLNEKSIGWSREPIFHCNLKGNNFRKKKWNYWYMINEDCLFSVTVAHLDYIAMAFVYFYDFNTKEFAEKTVITPLGKGCSISQKVFENVEFSNGKLQVLFKWNKYLKTMSILVHCKDFKGRNLTAKFSVLYPEGHETLNVLIPWSKNKFQFTSKQNCLPTEGRIMLNNKTYIFDKSNSFAGLDFGRGIWPFKIMWNWATASGNQQGKIIGLNLGAKWTDGTDITENALLIDGKILKLNECILYDYDKNNLMKPWSIKTEISDKVNLIFEPIYDRKAQTNAVLLKSTVHQIIGEFYGEIKDEKGNSINIKALKGCAEEHYAKW</sequence>
<dbReference type="PANTHER" id="PTHR35868">
    <property type="entry name" value="DUF2804 DOMAIN-CONTAINING PROTEIN-RELATED"/>
    <property type="match status" value="1"/>
</dbReference>
<evidence type="ECO:0000313" key="2">
    <source>
        <dbReference type="Proteomes" id="UP000032250"/>
    </source>
</evidence>
<dbReference type="AlphaFoldDB" id="A0A0D1AJW4"/>
<gene>
    <name evidence="1" type="ORF">N495_07360</name>
</gene>
<reference evidence="1 2" key="1">
    <citation type="submission" date="2014-06" db="EMBL/GenBank/DDBJ databases">
        <title>Genome characterization of distinct group I Clostridium botulinum lineages.</title>
        <authorList>
            <person name="Giordani F."/>
            <person name="Anselmo A."/>
            <person name="Fillo S."/>
            <person name="Palozzi A.M."/>
            <person name="Fortunato A."/>
            <person name="Gentile B."/>
            <person name="Ciammaruconi A."/>
            <person name="Anniballi F."/>
            <person name="De Medici D."/>
            <person name="Lista F."/>
        </authorList>
    </citation>
    <scope>NUCLEOTIDE SEQUENCE [LARGE SCALE GENOMIC DNA]</scope>
    <source>
        <strain evidence="1 2">B2 450</strain>
    </source>
</reference>
<protein>
    <recommendedName>
        <fullName evidence="3">DUF2804 domain-containing protein</fullName>
    </recommendedName>
</protein>
<comment type="caution">
    <text evidence="1">The sequence shown here is derived from an EMBL/GenBank/DDBJ whole genome shotgun (WGS) entry which is preliminary data.</text>
</comment>
<dbReference type="HOGENOM" id="CLU_068418_0_0_9"/>
<organism evidence="1 2">
    <name type="scientific">Clostridium botulinum B2 450</name>
    <dbReference type="NCBI Taxonomy" id="1379739"/>
    <lineage>
        <taxon>Bacteria</taxon>
        <taxon>Bacillati</taxon>
        <taxon>Bacillota</taxon>
        <taxon>Clostridia</taxon>
        <taxon>Eubacteriales</taxon>
        <taxon>Clostridiaceae</taxon>
        <taxon>Clostridium</taxon>
    </lineage>
</organism>
<dbReference type="PATRIC" id="fig|1379739.3.peg.1812"/>
<dbReference type="InterPro" id="IPR021243">
    <property type="entry name" value="DUF2804"/>
</dbReference>
<dbReference type="RefSeq" id="WP_043031822.1">
    <property type="nucleotide sequence ID" value="NZ_JXSU01000007.1"/>
</dbReference>
<dbReference type="Pfam" id="PF10974">
    <property type="entry name" value="DUF2804"/>
    <property type="match status" value="1"/>
</dbReference>
<proteinExistence type="predicted"/>
<evidence type="ECO:0000313" key="1">
    <source>
        <dbReference type="EMBL" id="KIS23414.1"/>
    </source>
</evidence>
<dbReference type="PANTHER" id="PTHR35868:SF3">
    <property type="entry name" value="DUF2804 DOMAIN-CONTAINING PROTEIN"/>
    <property type="match status" value="1"/>
</dbReference>
<dbReference type="Proteomes" id="UP000032250">
    <property type="component" value="Unassembled WGS sequence"/>
</dbReference>
<accession>A0A0D1AJW4</accession>
<evidence type="ECO:0008006" key="3">
    <source>
        <dbReference type="Google" id="ProtNLM"/>
    </source>
</evidence>